<evidence type="ECO:0000256" key="7">
    <source>
        <dbReference type="ARBA" id="ARBA00023065"/>
    </source>
</evidence>
<evidence type="ECO:0000256" key="10">
    <source>
        <dbReference type="ARBA" id="ARBA00025753"/>
    </source>
</evidence>
<keyword evidence="2" id="KW-0813">Transport</keyword>
<feature type="transmembrane region" description="Helical" evidence="11">
    <location>
        <begin position="58"/>
        <end position="77"/>
    </location>
</feature>
<dbReference type="Pfam" id="PF03600">
    <property type="entry name" value="CitMHS"/>
    <property type="match status" value="1"/>
</dbReference>
<evidence type="ECO:0000256" key="8">
    <source>
        <dbReference type="ARBA" id="ARBA00023136"/>
    </source>
</evidence>
<organism evidence="13">
    <name type="scientific">bioreactor metagenome</name>
    <dbReference type="NCBI Taxonomy" id="1076179"/>
    <lineage>
        <taxon>unclassified sequences</taxon>
        <taxon>metagenomes</taxon>
        <taxon>ecological metagenomes</taxon>
    </lineage>
</organism>
<evidence type="ECO:0000256" key="6">
    <source>
        <dbReference type="ARBA" id="ARBA00023053"/>
    </source>
</evidence>
<evidence type="ECO:0000256" key="4">
    <source>
        <dbReference type="ARBA" id="ARBA00022692"/>
    </source>
</evidence>
<evidence type="ECO:0000256" key="11">
    <source>
        <dbReference type="SAM" id="Phobius"/>
    </source>
</evidence>
<dbReference type="EMBL" id="VSSQ01002329">
    <property type="protein sequence ID" value="MPM14736.1"/>
    <property type="molecule type" value="Genomic_DNA"/>
</dbReference>
<protein>
    <submittedName>
        <fullName evidence="13">Na(+)/H(+) antiporter NhaD</fullName>
    </submittedName>
</protein>
<gene>
    <name evidence="13" type="primary">nhaD_7</name>
    <name evidence="13" type="ORF">SDC9_61100</name>
</gene>
<evidence type="ECO:0000256" key="1">
    <source>
        <dbReference type="ARBA" id="ARBA00004141"/>
    </source>
</evidence>
<keyword evidence="7" id="KW-0406">Ion transport</keyword>
<dbReference type="InterPro" id="IPR045016">
    <property type="entry name" value="NhaD-like"/>
</dbReference>
<feature type="transmembrane region" description="Helical" evidence="11">
    <location>
        <begin position="194"/>
        <end position="213"/>
    </location>
</feature>
<dbReference type="PANTHER" id="PTHR43269:SF2">
    <property type="entry name" value="SODIUM_PROTON ANTIPORTER 1-RELATED"/>
    <property type="match status" value="1"/>
</dbReference>
<keyword evidence="9" id="KW-0739">Sodium transport</keyword>
<evidence type="ECO:0000259" key="12">
    <source>
        <dbReference type="Pfam" id="PF03600"/>
    </source>
</evidence>
<evidence type="ECO:0000256" key="3">
    <source>
        <dbReference type="ARBA" id="ARBA00022449"/>
    </source>
</evidence>
<feature type="transmembrane region" description="Helical" evidence="11">
    <location>
        <begin position="24"/>
        <end position="46"/>
    </location>
</feature>
<keyword evidence="4 11" id="KW-0812">Transmembrane</keyword>
<evidence type="ECO:0000256" key="9">
    <source>
        <dbReference type="ARBA" id="ARBA00023201"/>
    </source>
</evidence>
<feature type="transmembrane region" description="Helical" evidence="11">
    <location>
        <begin position="464"/>
        <end position="481"/>
    </location>
</feature>
<feature type="transmembrane region" description="Helical" evidence="11">
    <location>
        <begin position="427"/>
        <end position="452"/>
    </location>
</feature>
<reference evidence="13" key="1">
    <citation type="submission" date="2019-08" db="EMBL/GenBank/DDBJ databases">
        <authorList>
            <person name="Kucharzyk K."/>
            <person name="Murdoch R.W."/>
            <person name="Higgins S."/>
            <person name="Loffler F."/>
        </authorList>
    </citation>
    <scope>NUCLEOTIDE SEQUENCE</scope>
</reference>
<keyword evidence="8 11" id="KW-0472">Membrane</keyword>
<feature type="transmembrane region" description="Helical" evidence="11">
    <location>
        <begin position="274"/>
        <end position="294"/>
    </location>
</feature>
<dbReference type="GO" id="GO:0006814">
    <property type="term" value="P:sodium ion transport"/>
    <property type="evidence" value="ECO:0007669"/>
    <property type="project" value="UniProtKB-KW"/>
</dbReference>
<comment type="similarity">
    <text evidence="10">Belongs to the NhaD Na(+)/H(+) (TC 2.A.62) antiporter family.</text>
</comment>
<dbReference type="AlphaFoldDB" id="A0A644XET5"/>
<keyword evidence="5 11" id="KW-1133">Transmembrane helix</keyword>
<keyword evidence="3" id="KW-0050">Antiport</keyword>
<dbReference type="NCBIfam" id="NF038006">
    <property type="entry name" value="NhaD_1"/>
    <property type="match status" value="1"/>
</dbReference>
<evidence type="ECO:0000256" key="5">
    <source>
        <dbReference type="ARBA" id="ARBA00022989"/>
    </source>
</evidence>
<feature type="transmembrane region" description="Helical" evidence="11">
    <location>
        <begin position="155"/>
        <end position="182"/>
    </location>
</feature>
<name>A0A644XET5_9ZZZZ</name>
<feature type="domain" description="Citrate transporter-like" evidence="12">
    <location>
        <begin position="43"/>
        <end position="408"/>
    </location>
</feature>
<feature type="transmembrane region" description="Helical" evidence="11">
    <location>
        <begin position="233"/>
        <end position="253"/>
    </location>
</feature>
<sequence>MFTQPVKTWINAIFYQSLQQNQTLLLMNMFLLMVIVFILGYIAIALEHPLKIDKAASALLIGSLTWVIYITGSFDIFTSGLSDAWNEYFAANPDANTVEGMRHFIVHNEIIEHLGEISEILFFLLGAMTIVEITDQHQGFKVITDKIKTTHKVRLLWIISFITFFLSAMLDNLTTTIVMVALLRKLIDDKHTRWFYASMVVLAANAGGAWSPIGDVTTIMLWIGGQVTTGNIILGVFLPSLVCMVLPLALLSITMKGHVKRPNIDESKKTYTKAWERNLMLAMGVGGLLFVPVFKAITHLPPYMGMLLSLAIIWMTTEILHKKKPKEQKLSVSSILSKVDVPTVLFFLGILSAVASLQSAGQLSVLAEALDEGLGNVYLIGGSIGVLSAVVDNVPLVAGAMGMYPNADPGATGYMANFMVDGVFWEYVAYTAGTGGSMLIIGSAAGVAAMGLEKIDFIWYLKKISWLALVGYLAGIGVYILQHQLVG</sequence>
<dbReference type="PANTHER" id="PTHR43269">
    <property type="entry name" value="SODIUM/PROTON ANTIPORTER 1-RELATED"/>
    <property type="match status" value="1"/>
</dbReference>
<keyword evidence="6" id="KW-0915">Sodium</keyword>
<dbReference type="InterPro" id="IPR004680">
    <property type="entry name" value="Cit_transptr-like_dom"/>
</dbReference>
<evidence type="ECO:0000313" key="13">
    <source>
        <dbReference type="EMBL" id="MPM14736.1"/>
    </source>
</evidence>
<proteinExistence type="inferred from homology"/>
<evidence type="ECO:0000256" key="2">
    <source>
        <dbReference type="ARBA" id="ARBA00022448"/>
    </source>
</evidence>
<comment type="caution">
    <text evidence="13">The sequence shown here is derived from an EMBL/GenBank/DDBJ whole genome shotgun (WGS) entry which is preliminary data.</text>
</comment>
<dbReference type="GO" id="GO:0016020">
    <property type="term" value="C:membrane"/>
    <property type="evidence" value="ECO:0007669"/>
    <property type="project" value="UniProtKB-SubCell"/>
</dbReference>
<comment type="subcellular location">
    <subcellularLocation>
        <location evidence="1">Membrane</location>
        <topology evidence="1">Multi-pass membrane protein</topology>
    </subcellularLocation>
</comment>
<accession>A0A644XET5</accession>
<feature type="transmembrane region" description="Helical" evidence="11">
    <location>
        <begin position="341"/>
        <end position="360"/>
    </location>
</feature>
<dbReference type="GO" id="GO:0015297">
    <property type="term" value="F:antiporter activity"/>
    <property type="evidence" value="ECO:0007669"/>
    <property type="project" value="UniProtKB-KW"/>
</dbReference>